<protein>
    <recommendedName>
        <fullName evidence="2 6">Autophagy-related protein 17</fullName>
    </recommendedName>
</protein>
<dbReference type="GO" id="GO:0034045">
    <property type="term" value="C:phagophore assembly site membrane"/>
    <property type="evidence" value="ECO:0007669"/>
    <property type="project" value="UniProtKB-SubCell"/>
</dbReference>
<dbReference type="GO" id="GO:0030295">
    <property type="term" value="F:protein kinase activator activity"/>
    <property type="evidence" value="ECO:0007669"/>
    <property type="project" value="TreeGrafter"/>
</dbReference>
<dbReference type="GeneID" id="28723124"/>
<proteinExistence type="inferred from homology"/>
<gene>
    <name evidence="9" type="ORF">AW171_hschr31760</name>
</gene>
<keyword evidence="3 6" id="KW-0963">Cytoplasm</keyword>
<dbReference type="GO" id="GO:0000045">
    <property type="term" value="P:autophagosome assembly"/>
    <property type="evidence" value="ECO:0007669"/>
    <property type="project" value="TreeGrafter"/>
</dbReference>
<evidence type="ECO:0000313" key="9">
    <source>
        <dbReference type="EMBL" id="AMD19898.1"/>
    </source>
</evidence>
<sequence>MSEDESITLYWDNAQRTLSKAQLMCQKSQNMIADLQSTVTAWQKTISKIQFTICCIDNQTIYLAKSILEGMIGKRLLEKEWERNVLDNLSKEMKRLKEEILAKMEILRDTKHVLGDSDETLADFISMGNLNILNEKFRDLDVINTQVINIRSQHDLLLKKVLNQLLKNKIRKLKHECETYFGSEGVKFISEKSYGEIIVLEEELVELLRSLTDHYDKCKLLKSGTLPSAEYAELLRVVANDNDELDKIMGILNDAVDDISRLAEGIYATIQQKEKEKQHMKSSMLKVANELKKYEDYLLVFQGIEELISKFKQTCIQDIAKVQELSSFYDNFLSSYKHLLEEVERRSNVAKQMKRIIERCEEELKALTDEDLKARQMFLLEHGDYLPENIWPGHIDDLEPLYKLSHEIKEI</sequence>
<dbReference type="InterPro" id="IPR045326">
    <property type="entry name" value="ATG17-like_dom"/>
</dbReference>
<dbReference type="GO" id="GO:1990316">
    <property type="term" value="C:Atg1/ULK1 kinase complex"/>
    <property type="evidence" value="ECO:0007669"/>
    <property type="project" value="TreeGrafter"/>
</dbReference>
<dbReference type="RefSeq" id="XP_017986894.1">
    <property type="nucleotide sequence ID" value="XM_018131218.1"/>
</dbReference>
<feature type="domain" description="Autophagy protein ATG17-like" evidence="8">
    <location>
        <begin position="17"/>
        <end position="386"/>
    </location>
</feature>
<dbReference type="GO" id="GO:0000422">
    <property type="term" value="P:autophagy of mitochondrion"/>
    <property type="evidence" value="ECO:0007669"/>
    <property type="project" value="TreeGrafter"/>
</dbReference>
<dbReference type="PANTHER" id="PTHR28005">
    <property type="entry name" value="AUTOPHAGY-RELATED PROTEIN 17"/>
    <property type="match status" value="1"/>
</dbReference>
<keyword evidence="7" id="KW-0175">Coiled coil</keyword>
<evidence type="ECO:0000256" key="6">
    <source>
        <dbReference type="RuleBase" id="RU368080"/>
    </source>
</evidence>
<comment type="similarity">
    <text evidence="1 6">Belongs to the ATG17 family.</text>
</comment>
<dbReference type="STRING" id="45286.A0A0X8HR57"/>
<evidence type="ECO:0000256" key="4">
    <source>
        <dbReference type="ARBA" id="ARBA00023006"/>
    </source>
</evidence>
<dbReference type="PANTHER" id="PTHR28005:SF1">
    <property type="entry name" value="AUTOPHAGY-RELATED PROTEIN 17"/>
    <property type="match status" value="1"/>
</dbReference>
<dbReference type="GO" id="GO:0060090">
    <property type="term" value="F:molecular adaptor activity"/>
    <property type="evidence" value="ECO:0007669"/>
    <property type="project" value="TreeGrafter"/>
</dbReference>
<name>A0A0X8HR57_9SACH</name>
<dbReference type="GO" id="GO:0034727">
    <property type="term" value="P:piecemeal microautophagy of the nucleus"/>
    <property type="evidence" value="ECO:0007669"/>
    <property type="project" value="TreeGrafter"/>
</dbReference>
<reference evidence="9 10" key="1">
    <citation type="submission" date="2016-01" db="EMBL/GenBank/DDBJ databases">
        <title>Genome sequence of the yeast Holleya sinecauda.</title>
        <authorList>
            <person name="Dietrich F.S."/>
        </authorList>
    </citation>
    <scope>NUCLEOTIDE SEQUENCE [LARGE SCALE GENOMIC DNA]</scope>
    <source>
        <strain evidence="9 10">ATCC 58844</strain>
    </source>
</reference>
<keyword evidence="4 6" id="KW-0072">Autophagy</keyword>
<evidence type="ECO:0000256" key="7">
    <source>
        <dbReference type="SAM" id="Coils"/>
    </source>
</evidence>
<dbReference type="Pfam" id="PF04108">
    <property type="entry name" value="ATG17_like"/>
    <property type="match status" value="1"/>
</dbReference>
<evidence type="ECO:0000256" key="5">
    <source>
        <dbReference type="ARBA" id="ARBA00023136"/>
    </source>
</evidence>
<evidence type="ECO:0000256" key="1">
    <source>
        <dbReference type="ARBA" id="ARBA00006259"/>
    </source>
</evidence>
<feature type="coiled-coil region" evidence="7">
    <location>
        <begin position="350"/>
        <end position="377"/>
    </location>
</feature>
<evidence type="ECO:0000256" key="3">
    <source>
        <dbReference type="ARBA" id="ARBA00022490"/>
    </source>
</evidence>
<keyword evidence="10" id="KW-1185">Reference proteome</keyword>
<evidence type="ECO:0000256" key="2">
    <source>
        <dbReference type="ARBA" id="ARBA00013806"/>
    </source>
</evidence>
<comment type="subcellular location">
    <subcellularLocation>
        <location evidence="6">Cytoplasm</location>
    </subcellularLocation>
    <subcellularLocation>
        <location evidence="6">Preautophagosomal structure membrane</location>
        <topology evidence="6">Peripheral membrane protein</topology>
    </subcellularLocation>
</comment>
<accession>A0A0X8HR57</accession>
<evidence type="ECO:0000259" key="8">
    <source>
        <dbReference type="Pfam" id="PF04108"/>
    </source>
</evidence>
<dbReference type="AlphaFoldDB" id="A0A0X8HR57"/>
<dbReference type="InterPro" id="IPR007240">
    <property type="entry name" value="Atg17"/>
</dbReference>
<evidence type="ECO:0000313" key="10">
    <source>
        <dbReference type="Proteomes" id="UP000243052"/>
    </source>
</evidence>
<feature type="coiled-coil region" evidence="7">
    <location>
        <begin position="79"/>
        <end position="106"/>
    </location>
</feature>
<keyword evidence="5" id="KW-0472">Membrane</keyword>
<organism evidence="9 10">
    <name type="scientific">Eremothecium sinecaudum</name>
    <dbReference type="NCBI Taxonomy" id="45286"/>
    <lineage>
        <taxon>Eukaryota</taxon>
        <taxon>Fungi</taxon>
        <taxon>Dikarya</taxon>
        <taxon>Ascomycota</taxon>
        <taxon>Saccharomycotina</taxon>
        <taxon>Saccharomycetes</taxon>
        <taxon>Saccharomycetales</taxon>
        <taxon>Saccharomycetaceae</taxon>
        <taxon>Eremothecium</taxon>
    </lineage>
</organism>
<dbReference type="EMBL" id="CP014243">
    <property type="protein sequence ID" value="AMD19898.1"/>
    <property type="molecule type" value="Genomic_DNA"/>
</dbReference>
<dbReference type="OrthoDB" id="1937984at2759"/>
<comment type="function">
    <text evidence="6">Autophagy-specific protein that functions in response to autophagy-inducing signals as a scaffold to recruit other ATG proteins to organize preautophagosomal structure (PAS) formation. Modulates the timing and magnitude of the autophagy response, such as the size of the sequestering vesicles. Plays particularly a role in pexophagy and nucleophagy.</text>
</comment>
<dbReference type="Proteomes" id="UP000243052">
    <property type="component" value="Chromosome iii"/>
</dbReference>